<dbReference type="SUPFAM" id="SSF56281">
    <property type="entry name" value="Metallo-hydrolase/oxidoreductase"/>
    <property type="match status" value="1"/>
</dbReference>
<dbReference type="FunFam" id="3.60.15.10:FF:000041">
    <property type="entry name" value="Metallo-beta-lactamase domain protein"/>
    <property type="match status" value="1"/>
</dbReference>
<gene>
    <name evidence="6" type="ORF">TPSB3V08_LOCUS3131</name>
</gene>
<dbReference type="InterPro" id="IPR050662">
    <property type="entry name" value="Sec-metab_biosynth-thioest"/>
</dbReference>
<dbReference type="InterPro" id="IPR041516">
    <property type="entry name" value="LACTB2_WH"/>
</dbReference>
<keyword evidence="2" id="KW-0479">Metal-binding</keyword>
<organism evidence="6">
    <name type="scientific">Timema poppense</name>
    <name type="common">Walking stick</name>
    <dbReference type="NCBI Taxonomy" id="170557"/>
    <lineage>
        <taxon>Eukaryota</taxon>
        <taxon>Metazoa</taxon>
        <taxon>Ecdysozoa</taxon>
        <taxon>Arthropoda</taxon>
        <taxon>Hexapoda</taxon>
        <taxon>Insecta</taxon>
        <taxon>Pterygota</taxon>
        <taxon>Neoptera</taxon>
        <taxon>Polyneoptera</taxon>
        <taxon>Phasmatodea</taxon>
        <taxon>Timematodea</taxon>
        <taxon>Timematoidea</taxon>
        <taxon>Timematidae</taxon>
        <taxon>Timema</taxon>
    </lineage>
</organism>
<reference evidence="6" key="1">
    <citation type="submission" date="2020-11" db="EMBL/GenBank/DDBJ databases">
        <authorList>
            <person name="Tran Van P."/>
        </authorList>
    </citation>
    <scope>NUCLEOTIDE SEQUENCE</scope>
</reference>
<dbReference type="PANTHER" id="PTHR23131">
    <property type="entry name" value="ENDORIBONUCLEASE LACTB2"/>
    <property type="match status" value="1"/>
</dbReference>
<dbReference type="GO" id="GO:0004521">
    <property type="term" value="F:RNA endonuclease activity"/>
    <property type="evidence" value="ECO:0007669"/>
    <property type="project" value="TreeGrafter"/>
</dbReference>
<protein>
    <recommendedName>
        <fullName evidence="5">Metallo-beta-lactamase domain-containing protein</fullName>
    </recommendedName>
</protein>
<evidence type="ECO:0000256" key="3">
    <source>
        <dbReference type="ARBA" id="ARBA00022801"/>
    </source>
</evidence>
<dbReference type="AlphaFoldDB" id="A0A7R9GYW5"/>
<dbReference type="GO" id="GO:0046872">
    <property type="term" value="F:metal ion binding"/>
    <property type="evidence" value="ECO:0007669"/>
    <property type="project" value="UniProtKB-KW"/>
</dbReference>
<dbReference type="InterPro" id="IPR001279">
    <property type="entry name" value="Metallo-B-lactamas"/>
</dbReference>
<accession>A0A7R9GYW5</accession>
<dbReference type="PANTHER" id="PTHR23131:SF0">
    <property type="entry name" value="ENDORIBONUCLEASE LACTB2"/>
    <property type="match status" value="1"/>
</dbReference>
<dbReference type="Pfam" id="PF17778">
    <property type="entry name" value="WHD_BLACT"/>
    <property type="match status" value="1"/>
</dbReference>
<dbReference type="EMBL" id="OD001335">
    <property type="protein sequence ID" value="CAD7401504.1"/>
    <property type="molecule type" value="Genomic_DNA"/>
</dbReference>
<dbReference type="InterPro" id="IPR036866">
    <property type="entry name" value="RibonucZ/Hydroxyglut_hydro"/>
</dbReference>
<sequence>MVQVTWPSRGKVSDFCVGGPGFTHRRILVDAGDVNVTEYINSLKSVLQEENVELEHIIVTHWHQDHIGGVKNVIENTQNGKSCSVWKFKDDSSASKCLPVNISLKWLKNEDKIVTQGATLRVVHTPGHTTDHIVLCLVEEQAIFSGDCILGEGTAVFENLYDYMNSLNIILQLNPDIIYPGHGPVVESPVTKIQYYIDHRNKREGQILQVLKEKTFQKLTERELVKIIYKETPKELHAAAAVNVNHHLNKLLRERKVLLHDGTHWQYRNVESNL</sequence>
<keyword evidence="3" id="KW-0378">Hydrolase</keyword>
<dbReference type="FunFam" id="1.10.10.10:FF:000328">
    <property type="entry name" value="Lactamase beta 2"/>
    <property type="match status" value="1"/>
</dbReference>
<dbReference type="InterPro" id="IPR036388">
    <property type="entry name" value="WH-like_DNA-bd_sf"/>
</dbReference>
<evidence type="ECO:0000256" key="1">
    <source>
        <dbReference type="ARBA" id="ARBA00006759"/>
    </source>
</evidence>
<evidence type="ECO:0000256" key="2">
    <source>
        <dbReference type="ARBA" id="ARBA00022723"/>
    </source>
</evidence>
<evidence type="ECO:0000313" key="6">
    <source>
        <dbReference type="EMBL" id="CAD7401504.1"/>
    </source>
</evidence>
<dbReference type="GO" id="GO:0016787">
    <property type="term" value="F:hydrolase activity"/>
    <property type="evidence" value="ECO:0007669"/>
    <property type="project" value="UniProtKB-KW"/>
</dbReference>
<dbReference type="GO" id="GO:0005759">
    <property type="term" value="C:mitochondrial matrix"/>
    <property type="evidence" value="ECO:0007669"/>
    <property type="project" value="TreeGrafter"/>
</dbReference>
<dbReference type="Gene3D" id="3.60.15.10">
    <property type="entry name" value="Ribonuclease Z/Hydroxyacylglutathione hydrolase-like"/>
    <property type="match status" value="1"/>
</dbReference>
<dbReference type="GO" id="GO:0003727">
    <property type="term" value="F:single-stranded RNA binding"/>
    <property type="evidence" value="ECO:0007669"/>
    <property type="project" value="TreeGrafter"/>
</dbReference>
<evidence type="ECO:0000256" key="4">
    <source>
        <dbReference type="ARBA" id="ARBA00022833"/>
    </source>
</evidence>
<proteinExistence type="inferred from homology"/>
<dbReference type="Gene3D" id="1.10.10.10">
    <property type="entry name" value="Winged helix-like DNA-binding domain superfamily/Winged helix DNA-binding domain"/>
    <property type="match status" value="1"/>
</dbReference>
<keyword evidence="4" id="KW-0862">Zinc</keyword>
<dbReference type="Pfam" id="PF00753">
    <property type="entry name" value="Lactamase_B"/>
    <property type="match status" value="1"/>
</dbReference>
<comment type="similarity">
    <text evidence="1">Belongs to the metallo-beta-lactamase superfamily. Glyoxalase II family.</text>
</comment>
<dbReference type="InterPro" id="IPR047921">
    <property type="entry name" value="LACTB2-like_MBL-fold"/>
</dbReference>
<dbReference type="GO" id="GO:0031123">
    <property type="term" value="P:RNA 3'-end processing"/>
    <property type="evidence" value="ECO:0007669"/>
    <property type="project" value="UniProtKB-ARBA"/>
</dbReference>
<name>A0A7R9GYW5_TIMPO</name>
<feature type="domain" description="Metallo-beta-lactamase" evidence="5">
    <location>
        <begin position="11"/>
        <end position="182"/>
    </location>
</feature>
<dbReference type="CDD" id="cd07722">
    <property type="entry name" value="LACTB2-like_MBL-fold"/>
    <property type="match status" value="1"/>
</dbReference>
<evidence type="ECO:0000259" key="5">
    <source>
        <dbReference type="SMART" id="SM00849"/>
    </source>
</evidence>
<dbReference type="SMART" id="SM00849">
    <property type="entry name" value="Lactamase_B"/>
    <property type="match status" value="1"/>
</dbReference>